<dbReference type="PROSITE" id="PS50234">
    <property type="entry name" value="VWFA"/>
    <property type="match status" value="1"/>
</dbReference>
<protein>
    <recommendedName>
        <fullName evidence="3">VWFA domain-containing protein</fullName>
    </recommendedName>
</protein>
<gene>
    <name evidence="4" type="ORF">LOTGIDRAFT_128750</name>
</gene>
<name>V4A062_LOTGI</name>
<dbReference type="Gene3D" id="3.40.50.410">
    <property type="entry name" value="von Willebrand factor, type A domain"/>
    <property type="match status" value="1"/>
</dbReference>
<dbReference type="HOGENOM" id="CLU_004521_0_0_1"/>
<feature type="region of interest" description="Disordered" evidence="1">
    <location>
        <begin position="1136"/>
        <end position="1168"/>
    </location>
</feature>
<evidence type="ECO:0000313" key="5">
    <source>
        <dbReference type="Proteomes" id="UP000030746"/>
    </source>
</evidence>
<dbReference type="RefSeq" id="XP_009062623.1">
    <property type="nucleotide sequence ID" value="XM_009064375.1"/>
</dbReference>
<keyword evidence="2" id="KW-1133">Transmembrane helix</keyword>
<dbReference type="Proteomes" id="UP000030746">
    <property type="component" value="Unassembled WGS sequence"/>
</dbReference>
<dbReference type="PANTHER" id="PTHR10166">
    <property type="entry name" value="VOLTAGE-DEPENDENT CALCIUM CHANNEL SUBUNIT ALPHA-2/DELTA-RELATED"/>
    <property type="match status" value="1"/>
</dbReference>
<keyword evidence="5" id="KW-1185">Reference proteome</keyword>
<feature type="transmembrane region" description="Helical" evidence="2">
    <location>
        <begin position="1000"/>
        <end position="1021"/>
    </location>
</feature>
<evidence type="ECO:0000256" key="2">
    <source>
        <dbReference type="SAM" id="Phobius"/>
    </source>
</evidence>
<dbReference type="GO" id="GO:0005245">
    <property type="term" value="F:voltage-gated calcium channel activity"/>
    <property type="evidence" value="ECO:0007669"/>
    <property type="project" value="TreeGrafter"/>
</dbReference>
<feature type="domain" description="VWFA" evidence="3">
    <location>
        <begin position="145"/>
        <end position="355"/>
    </location>
</feature>
<sequence length="1208" mass="136822">QITKRLQSRLRSYLQVLRTNKITVENLYKFHVKQPITRKHDCCGIQMKEFNENEYGCRISRHTSCDLIPPSTPKGSFNPGRNLTEVWRSNVQYFSTLKWQYFISAEGIHSEYPANGFRWSQDCHNVHDTRHRDVFLSTIQPQRKNVVIMMDHGNSMSKNQLHTAKAIAKHLLGSFSKNDRIGMIGLSSKPTYPRSDACLTNSLVPATFETRSFFSKFVDDLSKVNSTTNHSLGFETAFKMVQNALRENGYTEHAMILYISRGLLSSLTQAGEVMKIISIQNARTGNKVIINTYAVIDDGKPIMYEKTFLQNVAYQNYPVYNVNYTLRIPVIRGMMMAINSTTDLSSSVGRFYLPLNNTSDESPVFSLPYIDEADRSLVLTLSQPCFHKYKEKSKLIGMVGVDLHVEDIVQDVTYYNQDGQSYSFIVTVDGFTIMHPSFSRPIRTNIQPMHTDIRHFENVNGFELIRRSILSLEEGESTLLLDSNNSSVSPEHSTPHFYAKYMWRKVDNAPYIVVLKVLIEIKKTREIRNIVSNQPDLVYHRLDLLPRDKMCLHLKQLSTLDTSTIFLSANSFENPFEHLSEEETKRIVQIYLTYLKDDTMMISNPGLKDKVRNDVAASTRINEEWIRRYKASTLKDYIIRRYVATPSGVSRMYPGTQLGKSFDPTKRSWFSRALEFPGHVTLTAPYLDVGGAGYIVTISHTIFEGKPAALHSPADRVAAVMGMDITMGYFHKLLLESIKGCNQPTVRCFLMDDKGYLIAHPAFIDPNGKGPVEQQHITHKEPLVANDILNHRGFVQKKLCNRYNDRTVQRYYKFNTSLEGILTNLVHGEHCARYQITYIPGTNAFLGIVNHTCETATAFCPCSMVDRLCLNCHRMEQSECECPCECPLEMDLCTGELLDEEDLNASCDRNPEEEHIVMVNASLTSKLQQCYQPNCEERKTKNDCMGVIDCEWCQVQLDGKTTINKPYCANQRVCFGGVVGAHTPYGDEIAGMYLLKSTPVGPVAGGIMGCFLILALGVYCYRHHVHRNTHQYISSMPDGNNRMSHYYNEPEDIEPADEPSSGKPLLQCHTNFVLASFENPASISPYRVNTSYRRPAGGDSDHGYSTMTPHEDSEHASLPCLEPLLIGRDRYKPTIHGVSKTPILPPPPSISRRSRSPTPPQTRLSTTYSTIPEQTCLPSDSSVTPTTTILDTPHNVIANVQVHMVDSH</sequence>
<keyword evidence="2" id="KW-0472">Membrane</keyword>
<evidence type="ECO:0000259" key="3">
    <source>
        <dbReference type="PROSITE" id="PS50234"/>
    </source>
</evidence>
<dbReference type="InterPro" id="IPR002035">
    <property type="entry name" value="VWF_A"/>
</dbReference>
<accession>V4A062</accession>
<dbReference type="SUPFAM" id="SSF103190">
    <property type="entry name" value="Sensory domain-like"/>
    <property type="match status" value="1"/>
</dbReference>
<reference evidence="4 5" key="1">
    <citation type="journal article" date="2013" name="Nature">
        <title>Insights into bilaterian evolution from three spiralian genomes.</title>
        <authorList>
            <person name="Simakov O."/>
            <person name="Marletaz F."/>
            <person name="Cho S.J."/>
            <person name="Edsinger-Gonzales E."/>
            <person name="Havlak P."/>
            <person name="Hellsten U."/>
            <person name="Kuo D.H."/>
            <person name="Larsson T."/>
            <person name="Lv J."/>
            <person name="Arendt D."/>
            <person name="Savage R."/>
            <person name="Osoegawa K."/>
            <person name="de Jong P."/>
            <person name="Grimwood J."/>
            <person name="Chapman J.A."/>
            <person name="Shapiro H."/>
            <person name="Aerts A."/>
            <person name="Otillar R.P."/>
            <person name="Terry A.Y."/>
            <person name="Boore J.L."/>
            <person name="Grigoriev I.V."/>
            <person name="Lindberg D.R."/>
            <person name="Seaver E.C."/>
            <person name="Weisblat D.A."/>
            <person name="Putnam N.H."/>
            <person name="Rokhsar D.S."/>
        </authorList>
    </citation>
    <scope>NUCLEOTIDE SEQUENCE [LARGE SCALE GENOMIC DNA]</scope>
</reference>
<feature type="non-terminal residue" evidence="4">
    <location>
        <position position="1"/>
    </location>
</feature>
<proteinExistence type="predicted"/>
<dbReference type="Gene3D" id="3.30.450.20">
    <property type="entry name" value="PAS domain"/>
    <property type="match status" value="4"/>
</dbReference>
<dbReference type="InterPro" id="IPR036465">
    <property type="entry name" value="vWFA_dom_sf"/>
</dbReference>
<evidence type="ECO:0000256" key="1">
    <source>
        <dbReference type="SAM" id="MobiDB-lite"/>
    </source>
</evidence>
<dbReference type="PANTHER" id="PTHR10166:SF68">
    <property type="entry name" value="VWFA AND CACHE DOMAIN-CONTAINING PROTEIN 1"/>
    <property type="match status" value="1"/>
</dbReference>
<organism evidence="4 5">
    <name type="scientific">Lottia gigantea</name>
    <name type="common">Giant owl limpet</name>
    <dbReference type="NCBI Taxonomy" id="225164"/>
    <lineage>
        <taxon>Eukaryota</taxon>
        <taxon>Metazoa</taxon>
        <taxon>Spiralia</taxon>
        <taxon>Lophotrochozoa</taxon>
        <taxon>Mollusca</taxon>
        <taxon>Gastropoda</taxon>
        <taxon>Patellogastropoda</taxon>
        <taxon>Lottioidea</taxon>
        <taxon>Lottiidae</taxon>
        <taxon>Lottia</taxon>
    </lineage>
</organism>
<dbReference type="CTD" id="20232882"/>
<dbReference type="AlphaFoldDB" id="V4A062"/>
<dbReference type="KEGG" id="lgi:LOTGIDRAFT_128750"/>
<dbReference type="FunFam" id="3.30.450.20:FF:000024">
    <property type="entry name" value="VWFA and cache domain-containing protein 1"/>
    <property type="match status" value="1"/>
</dbReference>
<evidence type="ECO:0000313" key="4">
    <source>
        <dbReference type="EMBL" id="ESO86641.1"/>
    </source>
</evidence>
<dbReference type="GeneID" id="20232882"/>
<dbReference type="OMA" id="NTHPYLS"/>
<keyword evidence="2" id="KW-0812">Transmembrane</keyword>
<dbReference type="GO" id="GO:0005891">
    <property type="term" value="C:voltage-gated calcium channel complex"/>
    <property type="evidence" value="ECO:0007669"/>
    <property type="project" value="TreeGrafter"/>
</dbReference>
<dbReference type="InterPro" id="IPR029151">
    <property type="entry name" value="Sensor-like_sf"/>
</dbReference>
<dbReference type="STRING" id="225164.V4A062"/>
<dbReference type="SUPFAM" id="SSF53300">
    <property type="entry name" value="vWA-like"/>
    <property type="match status" value="1"/>
</dbReference>
<dbReference type="EMBL" id="KB203019">
    <property type="protein sequence ID" value="ESO86641.1"/>
    <property type="molecule type" value="Genomic_DNA"/>
</dbReference>
<feature type="region of interest" description="Disordered" evidence="1">
    <location>
        <begin position="1094"/>
        <end position="1115"/>
    </location>
</feature>
<dbReference type="OrthoDB" id="10009339at2759"/>
<dbReference type="InterPro" id="IPR051173">
    <property type="entry name" value="Ca_channel_alpha-2/delta"/>
</dbReference>